<organism evidence="1 2">
    <name type="scientific">Prochlorococcus marinus str. GP2</name>
    <dbReference type="NCBI Taxonomy" id="59925"/>
    <lineage>
        <taxon>Bacteria</taxon>
        <taxon>Bacillati</taxon>
        <taxon>Cyanobacteriota</taxon>
        <taxon>Cyanophyceae</taxon>
        <taxon>Synechococcales</taxon>
        <taxon>Prochlorococcaceae</taxon>
        <taxon>Prochlorococcus</taxon>
    </lineage>
</organism>
<dbReference type="OrthoDB" id="542170at2"/>
<dbReference type="STRING" id="59925.EU91_0597"/>
<sequence>MEIGKLFLKSNSTGIITFSELDWITTHQSNFTRLEESIAIKLGRMLDAGSINIGCRLKS</sequence>
<evidence type="ECO:0000313" key="2">
    <source>
        <dbReference type="Proteomes" id="UP000030598"/>
    </source>
</evidence>
<dbReference type="AlphaFoldDB" id="A0A0A1ZGG7"/>
<evidence type="ECO:0000313" key="1">
    <source>
        <dbReference type="EMBL" id="KGF88662.1"/>
    </source>
</evidence>
<proteinExistence type="predicted"/>
<comment type="caution">
    <text evidence="1">The sequence shown here is derived from an EMBL/GenBank/DDBJ whole genome shotgun (WGS) entry which is preliminary data.</text>
</comment>
<reference evidence="2" key="1">
    <citation type="journal article" date="2014" name="Sci. Data">
        <title>Genomes of diverse isolates of the marine cyanobacterium Prochlorococcus.</title>
        <authorList>
            <person name="Biller S."/>
            <person name="Berube P."/>
            <person name="Thompson J."/>
            <person name="Kelly L."/>
            <person name="Roggensack S."/>
            <person name="Awad L."/>
            <person name="Roache-Johnson K."/>
            <person name="Ding H."/>
            <person name="Giovannoni S.J."/>
            <person name="Moore L.R."/>
            <person name="Chisholm S.W."/>
        </authorList>
    </citation>
    <scope>NUCLEOTIDE SEQUENCE [LARGE SCALE GENOMIC DNA]</scope>
    <source>
        <strain evidence="2">GP2</strain>
    </source>
</reference>
<evidence type="ECO:0008006" key="3">
    <source>
        <dbReference type="Google" id="ProtNLM"/>
    </source>
</evidence>
<accession>A0A0A1ZGG7</accession>
<gene>
    <name evidence="1" type="ORF">EU91_0597</name>
</gene>
<protein>
    <recommendedName>
        <fullName evidence="3">Protein family PM-15</fullName>
    </recommendedName>
</protein>
<dbReference type="Proteomes" id="UP000030598">
    <property type="component" value="Unassembled WGS sequence"/>
</dbReference>
<dbReference type="RefSeq" id="WP_032524140.1">
    <property type="nucleotide sequence ID" value="NZ_CP138934.1"/>
</dbReference>
<dbReference type="EMBL" id="JNAH01000003">
    <property type="protein sequence ID" value="KGF88662.1"/>
    <property type="molecule type" value="Genomic_DNA"/>
</dbReference>
<name>A0A0A1ZGG7_PROMR</name>